<dbReference type="WBParaSite" id="nOo.2.0.1.t03267-RA">
    <property type="protein sequence ID" value="nOo.2.0.1.t03267-RA"/>
    <property type="gene ID" value="nOo.2.0.1.g03267"/>
</dbReference>
<dbReference type="Gene3D" id="3.30.70.2460">
    <property type="entry name" value="Rad4, beta-hairpin domain BHD3"/>
    <property type="match status" value="1"/>
</dbReference>
<dbReference type="InterPro" id="IPR018328">
    <property type="entry name" value="Rad4_beta-hairpin_dom3"/>
</dbReference>
<dbReference type="SMART" id="SM01032">
    <property type="entry name" value="BHD_3"/>
    <property type="match status" value="1"/>
</dbReference>
<evidence type="ECO:0000259" key="7">
    <source>
        <dbReference type="SMART" id="SM01030"/>
    </source>
</evidence>
<dbReference type="InterPro" id="IPR038765">
    <property type="entry name" value="Papain-like_cys_pep_sf"/>
</dbReference>
<feature type="domain" description="Rad4 beta-hairpin" evidence="8">
    <location>
        <begin position="557"/>
        <end position="612"/>
    </location>
</feature>
<evidence type="ECO:0000313" key="12">
    <source>
        <dbReference type="WBParaSite" id="nOo.2.0.1.t03267-RA"/>
    </source>
</evidence>
<dbReference type="FunFam" id="3.30.70.2460:FF:000001">
    <property type="entry name" value="DNA repair protein Rad4 family"/>
    <property type="match status" value="1"/>
</dbReference>
<feature type="compositionally biased region" description="Basic and acidic residues" evidence="6">
    <location>
        <begin position="81"/>
        <end position="94"/>
    </location>
</feature>
<feature type="domain" description="Rad4 beta-hairpin" evidence="9">
    <location>
        <begin position="619"/>
        <end position="693"/>
    </location>
</feature>
<dbReference type="PANTHER" id="PTHR12135:SF0">
    <property type="entry name" value="DNA REPAIR PROTEIN COMPLEMENTING XP-C CELLS"/>
    <property type="match status" value="1"/>
</dbReference>
<dbReference type="PANTHER" id="PTHR12135">
    <property type="entry name" value="DNA REPAIR PROTEIN XP-C / RAD4"/>
    <property type="match status" value="1"/>
</dbReference>
<dbReference type="OrthoDB" id="300780at2759"/>
<dbReference type="InterPro" id="IPR018326">
    <property type="entry name" value="Rad4_beta-hairpin_dom1"/>
</dbReference>
<keyword evidence="5" id="KW-0539">Nucleus</keyword>
<dbReference type="AlphaFoldDB" id="A0A182E5I6"/>
<dbReference type="GO" id="GO:0006298">
    <property type="term" value="P:mismatch repair"/>
    <property type="evidence" value="ECO:0007669"/>
    <property type="project" value="TreeGrafter"/>
</dbReference>
<evidence type="ECO:0000313" key="10">
    <source>
        <dbReference type="EMBL" id="VDK68513.1"/>
    </source>
</evidence>
<evidence type="ECO:0000256" key="4">
    <source>
        <dbReference type="ARBA" id="ARBA00023204"/>
    </source>
</evidence>
<dbReference type="Proteomes" id="UP000271087">
    <property type="component" value="Unassembled WGS sequence"/>
</dbReference>
<dbReference type="GO" id="GO:0071942">
    <property type="term" value="C:XPC complex"/>
    <property type="evidence" value="ECO:0007669"/>
    <property type="project" value="TreeGrafter"/>
</dbReference>
<evidence type="ECO:0000256" key="1">
    <source>
        <dbReference type="ARBA" id="ARBA00004123"/>
    </source>
</evidence>
<dbReference type="Pfam" id="PF03835">
    <property type="entry name" value="Rad4"/>
    <property type="match status" value="1"/>
</dbReference>
<dbReference type="SMART" id="SM01030">
    <property type="entry name" value="BHD_1"/>
    <property type="match status" value="1"/>
</dbReference>
<dbReference type="EMBL" id="UYRW01000605">
    <property type="protein sequence ID" value="VDK68513.1"/>
    <property type="molecule type" value="Genomic_DNA"/>
</dbReference>
<comment type="similarity">
    <text evidence="2">Belongs to the XPC family.</text>
</comment>
<comment type="subcellular location">
    <subcellularLocation>
        <location evidence="1">Nucleus</location>
    </subcellularLocation>
</comment>
<feature type="compositionally biased region" description="Polar residues" evidence="6">
    <location>
        <begin position="133"/>
        <end position="143"/>
    </location>
</feature>
<evidence type="ECO:0000256" key="6">
    <source>
        <dbReference type="SAM" id="MobiDB-lite"/>
    </source>
</evidence>
<feature type="compositionally biased region" description="Low complexity" evidence="6">
    <location>
        <begin position="67"/>
        <end position="77"/>
    </location>
</feature>
<dbReference type="Pfam" id="PF10405">
    <property type="entry name" value="BHD_3"/>
    <property type="match status" value="1"/>
</dbReference>
<feature type="compositionally biased region" description="Polar residues" evidence="6">
    <location>
        <begin position="37"/>
        <end position="46"/>
    </location>
</feature>
<reference evidence="10 11" key="2">
    <citation type="submission" date="2018-08" db="EMBL/GenBank/DDBJ databases">
        <authorList>
            <person name="Laetsch R D."/>
            <person name="Stevens L."/>
            <person name="Kumar S."/>
            <person name="Blaxter L. M."/>
        </authorList>
    </citation>
    <scope>NUCLEOTIDE SEQUENCE [LARGE SCALE GENOMIC DNA]</scope>
</reference>
<gene>
    <name evidence="10" type="ORF">NOO_LOCUS3267</name>
</gene>
<dbReference type="InterPro" id="IPR036985">
    <property type="entry name" value="Transglutaminase-like_sf"/>
</dbReference>
<dbReference type="GO" id="GO:0003697">
    <property type="term" value="F:single-stranded DNA binding"/>
    <property type="evidence" value="ECO:0007669"/>
    <property type="project" value="TreeGrafter"/>
</dbReference>
<dbReference type="InterPro" id="IPR018325">
    <property type="entry name" value="Rad4/PNGase_transGLS-fold"/>
</dbReference>
<evidence type="ECO:0000256" key="3">
    <source>
        <dbReference type="ARBA" id="ARBA00022763"/>
    </source>
</evidence>
<evidence type="ECO:0000313" key="11">
    <source>
        <dbReference type="Proteomes" id="UP000271087"/>
    </source>
</evidence>
<keyword evidence="11" id="KW-1185">Reference proteome</keyword>
<protein>
    <submittedName>
        <fullName evidence="12">Rad4-domain-containing protein</fullName>
    </submittedName>
</protein>
<reference evidence="12" key="1">
    <citation type="submission" date="2016-06" db="UniProtKB">
        <authorList>
            <consortium name="WormBaseParasite"/>
        </authorList>
    </citation>
    <scope>IDENTIFICATION</scope>
</reference>
<keyword evidence="4" id="KW-0234">DNA repair</keyword>
<dbReference type="GO" id="GO:0000111">
    <property type="term" value="C:nucleotide-excision repair factor 2 complex"/>
    <property type="evidence" value="ECO:0007669"/>
    <property type="project" value="TreeGrafter"/>
</dbReference>
<organism evidence="12">
    <name type="scientific">Onchocerca ochengi</name>
    <name type="common">Filarial nematode worm</name>
    <dbReference type="NCBI Taxonomy" id="42157"/>
    <lineage>
        <taxon>Eukaryota</taxon>
        <taxon>Metazoa</taxon>
        <taxon>Ecdysozoa</taxon>
        <taxon>Nematoda</taxon>
        <taxon>Chromadorea</taxon>
        <taxon>Rhabditida</taxon>
        <taxon>Spirurina</taxon>
        <taxon>Spiruromorpha</taxon>
        <taxon>Filarioidea</taxon>
        <taxon>Onchocercidae</taxon>
        <taxon>Onchocerca</taxon>
    </lineage>
</organism>
<evidence type="ECO:0000256" key="2">
    <source>
        <dbReference type="ARBA" id="ARBA00009525"/>
    </source>
</evidence>
<dbReference type="Gene3D" id="2.20.20.110">
    <property type="entry name" value="Rad4, beta-hairpin domain BHD1"/>
    <property type="match status" value="1"/>
</dbReference>
<dbReference type="GO" id="GO:0006289">
    <property type="term" value="P:nucleotide-excision repair"/>
    <property type="evidence" value="ECO:0007669"/>
    <property type="project" value="InterPro"/>
</dbReference>
<dbReference type="SMART" id="SM01031">
    <property type="entry name" value="BHD_2"/>
    <property type="match status" value="1"/>
</dbReference>
<dbReference type="GO" id="GO:0005737">
    <property type="term" value="C:cytoplasm"/>
    <property type="evidence" value="ECO:0007669"/>
    <property type="project" value="TreeGrafter"/>
</dbReference>
<keyword evidence="3" id="KW-0227">DNA damage</keyword>
<dbReference type="InterPro" id="IPR042488">
    <property type="entry name" value="Rad4_BHD3_sf"/>
</dbReference>
<dbReference type="Gene3D" id="3.90.260.10">
    <property type="entry name" value="Transglutaminase-like"/>
    <property type="match status" value="1"/>
</dbReference>
<dbReference type="GO" id="GO:0003684">
    <property type="term" value="F:damaged DNA binding"/>
    <property type="evidence" value="ECO:0007669"/>
    <property type="project" value="InterPro"/>
</dbReference>
<sequence length="787" mass="91387">MSSNSRRRSRRLEEKAKVELDKSCTMMDFSSRPIANDNITEKNTAASSRKNIRKRKRNISTSEDQLQNSAVKQVVKVKNSKQNEKLKSRIDTKKASRKRQYPKKLVDRTDGIQDSSSKNKLNKKIEKRRSPQAMPSLSYDGNSSSCSNDEWEDVDELDFCNNALPPTTDSIEVTIKQSKMKVKPVETVETRRARSIKLHVNQKLRERQINCHKMHLLCYIAHLRIWMRILLREQYLASICLSMIPKQLISAACPNFSIAIAEKFLHWFKTAYQPAKKVYMAKVDFSDAQLYRLEELIAEQVYENDKDLAFLLFLNLIALKQTARICLSCQPMPFKLTIRQRPLEAVESLVSYYGSRKLTANDYIEWPEKLEETVGKIVLFDFKNQDGNDSASTDKLSPKRNYWVEFWDKNSRRWICLDPWTGSANKPETIETDVTSPMHYVLCIDNEYAMRDITARYASKYLTPAVRRLWVNQDWWNDTLELYQSKNVMYKQLEDVTIQEYLFSKPKPTTIAEYKNHPLYVLEKDLSVYEAMYPENQQPIGKIKDFNIYLRSSVHRLDGVINWMKQLRSIKPNEKPYRVVQKKSCSRASLEYGGPKTVDLYGRWQTIPYVTPKIVDGRVPRNEFGNLYIYKSSMIPDGCVHVQLNGLVAIARKLGIDCVPAVVGWNHYRGGTHPILDGCVILKEHEEELREAWSKQYEKKKIAAKLKQTQRAIKNWRCLVKGLITLKKVRARFASRDRRLLVAFVHVDEKLENDEKVNKNTAETTNGAGTLAWPSTEYSLPNINSKL</sequence>
<dbReference type="STRING" id="42157.A0A182E5I6"/>
<dbReference type="InterPro" id="IPR004583">
    <property type="entry name" value="DNA_repair_Rad4"/>
</dbReference>
<dbReference type="InterPro" id="IPR018327">
    <property type="entry name" value="BHD_2"/>
</dbReference>
<name>A0A182E5I6_ONCOC</name>
<accession>A0A182E5I6</accession>
<evidence type="ECO:0000256" key="5">
    <source>
        <dbReference type="ARBA" id="ARBA00023242"/>
    </source>
</evidence>
<evidence type="ECO:0000259" key="8">
    <source>
        <dbReference type="SMART" id="SM01031"/>
    </source>
</evidence>
<dbReference type="Pfam" id="PF10403">
    <property type="entry name" value="BHD_1"/>
    <property type="match status" value="1"/>
</dbReference>
<feature type="domain" description="Rad4 beta-hairpin" evidence="7">
    <location>
        <begin position="503"/>
        <end position="555"/>
    </location>
</feature>
<proteinExistence type="inferred from homology"/>
<dbReference type="SUPFAM" id="SSF54001">
    <property type="entry name" value="Cysteine proteinases"/>
    <property type="match status" value="1"/>
</dbReference>
<evidence type="ECO:0000259" key="9">
    <source>
        <dbReference type="SMART" id="SM01032"/>
    </source>
</evidence>
<feature type="region of interest" description="Disordered" evidence="6">
    <location>
        <begin position="29"/>
        <end position="143"/>
    </location>
</feature>